<keyword evidence="5 8" id="KW-0648">Protein biosynthesis</keyword>
<dbReference type="CDD" id="cd00165">
    <property type="entry name" value="S4"/>
    <property type="match status" value="1"/>
</dbReference>
<feature type="binding site" evidence="8">
    <location>
        <position position="241"/>
    </location>
    <ligand>
        <name>ATP</name>
        <dbReference type="ChEBI" id="CHEBI:30616"/>
    </ligand>
</feature>
<comment type="subcellular location">
    <subcellularLocation>
        <location evidence="8">Cytoplasm</location>
    </subcellularLocation>
</comment>
<evidence type="ECO:0000256" key="4">
    <source>
        <dbReference type="ARBA" id="ARBA00022884"/>
    </source>
</evidence>
<comment type="catalytic activity">
    <reaction evidence="7 8">
        <text>tRNA(Tyr) + L-tyrosine + ATP = L-tyrosyl-tRNA(Tyr) + AMP + diphosphate + H(+)</text>
        <dbReference type="Rhea" id="RHEA:10220"/>
        <dbReference type="Rhea" id="RHEA-COMP:9706"/>
        <dbReference type="Rhea" id="RHEA-COMP:9707"/>
        <dbReference type="ChEBI" id="CHEBI:15378"/>
        <dbReference type="ChEBI" id="CHEBI:30616"/>
        <dbReference type="ChEBI" id="CHEBI:33019"/>
        <dbReference type="ChEBI" id="CHEBI:58315"/>
        <dbReference type="ChEBI" id="CHEBI:78442"/>
        <dbReference type="ChEBI" id="CHEBI:78536"/>
        <dbReference type="ChEBI" id="CHEBI:456215"/>
        <dbReference type="EC" id="6.1.1.1"/>
    </reaction>
</comment>
<dbReference type="EC" id="6.1.1.1" evidence="8"/>
<feature type="binding site" evidence="8">
    <location>
        <position position="182"/>
    </location>
    <ligand>
        <name>L-tyrosine</name>
        <dbReference type="ChEBI" id="CHEBI:58315"/>
    </ligand>
</feature>
<evidence type="ECO:0000256" key="3">
    <source>
        <dbReference type="ARBA" id="ARBA00022840"/>
    </source>
</evidence>
<evidence type="ECO:0000256" key="5">
    <source>
        <dbReference type="ARBA" id="ARBA00022917"/>
    </source>
</evidence>
<proteinExistence type="inferred from homology"/>
<feature type="short sequence motif" description="'HIGH' region" evidence="8">
    <location>
        <begin position="45"/>
        <end position="54"/>
    </location>
</feature>
<feature type="binding site" evidence="8">
    <location>
        <position position="178"/>
    </location>
    <ligand>
        <name>L-tyrosine</name>
        <dbReference type="ChEBI" id="CHEBI:58315"/>
    </ligand>
</feature>
<sequence>MSDAGRANPFDVLSRRGLVEWCSAPEGLKGLFESQMVTGYVGFDPSADSLHVGNMVPIMGLAWLQRLGHRPLAIVGGGTGLIGDPSGKSKERPLLTQDQVVHNMECIREQLALFLDFDRSPNGALIVNNYDWLKEQTLIGFLRDTGKFFTVNYMISREYIRSRLEDPDKSITYTEMSYMLLQAFDFWHLYRTYGCKLQMGGNDQQGNILAGVDLIRKKEGGQAYGFTFPLLLTSTGQKFGKSEEGAVYLSPKRTSPYKFYQFWMNVEDDSLARLFRMYTFLDEEEIDHVLEQHMRSPEKRVAQRMLAMDMTRRVHGSLVAERVARTSEILFGDCDFSSADLETVKVLEGEIPTSLADMSVGDSMVDLMALSGVCASKGEARRLLKGGGVYVNGRRIQEEHRLEDRDVLFGRYVIFRLGKKKYHLVIRRG</sequence>
<dbReference type="FunFam" id="1.10.240.10:FF:000001">
    <property type="entry name" value="Tyrosine--tRNA ligase"/>
    <property type="match status" value="1"/>
</dbReference>
<keyword evidence="1 8" id="KW-0436">Ligase</keyword>
<keyword evidence="6 8" id="KW-0030">Aminoacyl-tRNA synthetase</keyword>
<dbReference type="GO" id="GO:0004831">
    <property type="term" value="F:tyrosine-tRNA ligase activity"/>
    <property type="evidence" value="ECO:0007669"/>
    <property type="project" value="UniProtKB-UniRule"/>
</dbReference>
<dbReference type="InterPro" id="IPR001412">
    <property type="entry name" value="aa-tRNA-synth_I_CS"/>
</dbReference>
<feature type="short sequence motif" description="'KMSKS' region" evidence="8">
    <location>
        <begin position="238"/>
        <end position="242"/>
    </location>
</feature>
<dbReference type="eggNOG" id="COG0162">
    <property type="taxonomic scope" value="Bacteria"/>
</dbReference>
<protein>
    <recommendedName>
        <fullName evidence="8">Tyrosine--tRNA ligase</fullName>
        <ecNumber evidence="8">6.1.1.1</ecNumber>
    </recommendedName>
    <alternativeName>
        <fullName evidence="8">Tyrosyl-tRNA synthetase</fullName>
        <shortName evidence="8">TyrRS</shortName>
    </alternativeName>
</protein>
<evidence type="ECO:0000259" key="10">
    <source>
        <dbReference type="SMART" id="SM00363"/>
    </source>
</evidence>
<dbReference type="SMART" id="SM00363">
    <property type="entry name" value="S4"/>
    <property type="match status" value="1"/>
</dbReference>
<comment type="subunit">
    <text evidence="8">Homodimer.</text>
</comment>
<dbReference type="Proteomes" id="UP000005730">
    <property type="component" value="Chromosome"/>
</dbReference>
<dbReference type="HOGENOM" id="CLU_024003_0_3_0"/>
<dbReference type="STRING" id="926567.TheveDRAFT_1614"/>
<evidence type="ECO:0000256" key="8">
    <source>
        <dbReference type="HAMAP-Rule" id="MF_02006"/>
    </source>
</evidence>
<feature type="binding site" evidence="8">
    <location>
        <position position="40"/>
    </location>
    <ligand>
        <name>L-tyrosine</name>
        <dbReference type="ChEBI" id="CHEBI:58315"/>
    </ligand>
</feature>
<evidence type="ECO:0000313" key="12">
    <source>
        <dbReference type="Proteomes" id="UP000005730"/>
    </source>
</evidence>
<dbReference type="CDD" id="cd00805">
    <property type="entry name" value="TyrRS_core"/>
    <property type="match status" value="1"/>
</dbReference>
<dbReference type="AlphaFoldDB" id="H0UQ94"/>
<dbReference type="PROSITE" id="PS00178">
    <property type="entry name" value="AA_TRNA_LIGASE_I"/>
    <property type="match status" value="1"/>
</dbReference>
<dbReference type="OrthoDB" id="9804243at2"/>
<dbReference type="SUPFAM" id="SSF52374">
    <property type="entry name" value="Nucleotidylyl transferase"/>
    <property type="match status" value="1"/>
</dbReference>
<evidence type="ECO:0000256" key="6">
    <source>
        <dbReference type="ARBA" id="ARBA00023146"/>
    </source>
</evidence>
<dbReference type="InterPro" id="IPR002307">
    <property type="entry name" value="Tyr-tRNA-ligase"/>
</dbReference>
<dbReference type="Gene3D" id="3.40.50.620">
    <property type="entry name" value="HUPs"/>
    <property type="match status" value="1"/>
</dbReference>
<dbReference type="InterPro" id="IPR002942">
    <property type="entry name" value="S4_RNA-bd"/>
</dbReference>
<comment type="similarity">
    <text evidence="8">Belongs to the class-I aminoacyl-tRNA synthetase family. TyrS type 1 subfamily.</text>
</comment>
<reference evidence="11 12" key="1">
    <citation type="submission" date="2011-10" db="EMBL/GenBank/DDBJ databases">
        <title>The Noncontiguous Finished genome of Thermanaerovibrio velox DSM 12556.</title>
        <authorList>
            <consortium name="US DOE Joint Genome Institute (JGI-PGF)"/>
            <person name="Lucas S."/>
            <person name="Copeland A."/>
            <person name="Lapidus A."/>
            <person name="Glavina del Rio T."/>
            <person name="Dalin E."/>
            <person name="Tice H."/>
            <person name="Bruce D."/>
            <person name="Goodwin L."/>
            <person name="Pitluck S."/>
            <person name="Peters L."/>
            <person name="Mikhailova N."/>
            <person name="Teshima H."/>
            <person name="Kyrpides N."/>
            <person name="Mavromatis K."/>
            <person name="Ivanova N."/>
            <person name="Markowitz V."/>
            <person name="Cheng J.-F."/>
            <person name="Hugenholtz P."/>
            <person name="Woyke T."/>
            <person name="Wu D."/>
            <person name="Spring S."/>
            <person name="Brambilla E.-M."/>
            <person name="Klenk H.-P."/>
            <person name="Eisen J.A."/>
        </authorList>
    </citation>
    <scope>NUCLEOTIDE SEQUENCE [LARGE SCALE GENOMIC DNA]</scope>
    <source>
        <strain evidence="11 12">DSM 12556</strain>
    </source>
</reference>
<dbReference type="PANTHER" id="PTHR11766:SF0">
    <property type="entry name" value="TYROSINE--TRNA LIGASE, MITOCHONDRIAL"/>
    <property type="match status" value="1"/>
</dbReference>
<dbReference type="PANTHER" id="PTHR11766">
    <property type="entry name" value="TYROSYL-TRNA SYNTHETASE"/>
    <property type="match status" value="1"/>
</dbReference>
<dbReference type="HAMAP" id="MF_02006">
    <property type="entry name" value="Tyr_tRNA_synth_type1"/>
    <property type="match status" value="1"/>
</dbReference>
<dbReference type="InterPro" id="IPR002305">
    <property type="entry name" value="aa-tRNA-synth_Ic"/>
</dbReference>
<dbReference type="InterPro" id="IPR036986">
    <property type="entry name" value="S4_RNA-bd_sf"/>
</dbReference>
<dbReference type="InterPro" id="IPR024107">
    <property type="entry name" value="Tyr-tRNA-ligase_bac_1"/>
</dbReference>
<dbReference type="InterPro" id="IPR024088">
    <property type="entry name" value="Tyr-tRNA-ligase_bac-type"/>
</dbReference>
<dbReference type="GO" id="GO:0005524">
    <property type="term" value="F:ATP binding"/>
    <property type="evidence" value="ECO:0007669"/>
    <property type="project" value="UniProtKB-UniRule"/>
</dbReference>
<dbReference type="NCBIfam" id="TIGR00234">
    <property type="entry name" value="tyrS"/>
    <property type="match status" value="1"/>
</dbReference>
<dbReference type="Gene3D" id="1.10.240.10">
    <property type="entry name" value="Tyrosyl-Transfer RNA Synthetase"/>
    <property type="match status" value="1"/>
</dbReference>
<dbReference type="InterPro" id="IPR014729">
    <property type="entry name" value="Rossmann-like_a/b/a_fold"/>
</dbReference>
<comment type="function">
    <text evidence="8">Catalyzes the attachment of tyrosine to tRNA(Tyr) in a two-step reaction: tyrosine is first activated by ATP to form Tyr-AMP and then transferred to the acceptor end of tRNA(Tyr).</text>
</comment>
<dbReference type="EMBL" id="CM001377">
    <property type="protein sequence ID" value="EHM10732.1"/>
    <property type="molecule type" value="Genomic_DNA"/>
</dbReference>
<evidence type="ECO:0000256" key="9">
    <source>
        <dbReference type="PROSITE-ProRule" id="PRU00182"/>
    </source>
</evidence>
<dbReference type="Gene3D" id="3.10.290.10">
    <property type="entry name" value="RNA-binding S4 domain"/>
    <property type="match status" value="1"/>
</dbReference>
<gene>
    <name evidence="8" type="primary">tyrS</name>
    <name evidence="11" type="ORF">TheveDRAFT_1614</name>
</gene>
<dbReference type="InterPro" id="IPR054608">
    <property type="entry name" value="SYY-like_C"/>
</dbReference>
<dbReference type="RefSeq" id="WP_006584227.1">
    <property type="nucleotide sequence ID" value="NZ_CM001377.1"/>
</dbReference>
<evidence type="ECO:0000313" key="11">
    <source>
        <dbReference type="EMBL" id="EHM10732.1"/>
    </source>
</evidence>
<evidence type="ECO:0000256" key="2">
    <source>
        <dbReference type="ARBA" id="ARBA00022741"/>
    </source>
</evidence>
<evidence type="ECO:0000256" key="7">
    <source>
        <dbReference type="ARBA" id="ARBA00048248"/>
    </source>
</evidence>
<keyword evidence="8" id="KW-0963">Cytoplasm</keyword>
<dbReference type="Pfam" id="PF22421">
    <property type="entry name" value="SYY_C-terminal"/>
    <property type="match status" value="1"/>
</dbReference>
<organism evidence="11 12">
    <name type="scientific">Thermanaerovibrio velox DSM 12556</name>
    <dbReference type="NCBI Taxonomy" id="926567"/>
    <lineage>
        <taxon>Bacteria</taxon>
        <taxon>Thermotogati</taxon>
        <taxon>Synergistota</taxon>
        <taxon>Synergistia</taxon>
        <taxon>Synergistales</taxon>
        <taxon>Synergistaceae</taxon>
        <taxon>Thermanaerovibrio</taxon>
    </lineage>
</organism>
<dbReference type="PRINTS" id="PR01040">
    <property type="entry name" value="TRNASYNTHTYR"/>
</dbReference>
<accession>H0UQ94</accession>
<dbReference type="SUPFAM" id="SSF55174">
    <property type="entry name" value="Alpha-L RNA-binding motif"/>
    <property type="match status" value="1"/>
</dbReference>
<keyword evidence="12" id="KW-1185">Reference proteome</keyword>
<dbReference type="Pfam" id="PF00579">
    <property type="entry name" value="tRNA-synt_1b"/>
    <property type="match status" value="1"/>
</dbReference>
<dbReference type="GO" id="GO:0003723">
    <property type="term" value="F:RNA binding"/>
    <property type="evidence" value="ECO:0007669"/>
    <property type="project" value="UniProtKB-KW"/>
</dbReference>
<keyword evidence="2 8" id="KW-0547">Nucleotide-binding</keyword>
<name>H0UQ94_9BACT</name>
<keyword evidence="3 8" id="KW-0067">ATP-binding</keyword>
<dbReference type="GO" id="GO:0005829">
    <property type="term" value="C:cytosol"/>
    <property type="evidence" value="ECO:0007669"/>
    <property type="project" value="TreeGrafter"/>
</dbReference>
<dbReference type="GO" id="GO:0006437">
    <property type="term" value="P:tyrosyl-tRNA aminoacylation"/>
    <property type="evidence" value="ECO:0007669"/>
    <property type="project" value="UniProtKB-UniRule"/>
</dbReference>
<dbReference type="PROSITE" id="PS50889">
    <property type="entry name" value="S4"/>
    <property type="match status" value="1"/>
</dbReference>
<evidence type="ECO:0000256" key="1">
    <source>
        <dbReference type="ARBA" id="ARBA00022598"/>
    </source>
</evidence>
<keyword evidence="4 9" id="KW-0694">RNA-binding</keyword>
<feature type="domain" description="RNA-binding S4" evidence="10">
    <location>
        <begin position="363"/>
        <end position="423"/>
    </location>
</feature>